<accession>A0A024QFA9</accession>
<organism evidence="1 2">
    <name type="scientific">Virgibacillus massiliensis</name>
    <dbReference type="NCBI Taxonomy" id="1462526"/>
    <lineage>
        <taxon>Bacteria</taxon>
        <taxon>Bacillati</taxon>
        <taxon>Bacillota</taxon>
        <taxon>Bacilli</taxon>
        <taxon>Bacillales</taxon>
        <taxon>Bacillaceae</taxon>
        <taxon>Virgibacillus</taxon>
    </lineage>
</organism>
<dbReference type="PIRSF" id="PIRSF000812">
    <property type="entry name" value="AAD"/>
    <property type="match status" value="1"/>
</dbReference>
<reference evidence="1 2" key="1">
    <citation type="submission" date="2014-03" db="EMBL/GenBank/DDBJ databases">
        <authorList>
            <person name="Urmite Genomes U."/>
        </authorList>
    </citation>
    <scope>NUCLEOTIDE SEQUENCE [LARGE SCALE GENOMIC DNA]</scope>
    <source>
        <strain evidence="1 2">Vm-5</strain>
    </source>
</reference>
<gene>
    <name evidence="1" type="primary">aadK</name>
    <name evidence="1" type="ORF">BN990_03590</name>
</gene>
<protein>
    <submittedName>
        <fullName evidence="1">Aminoglycoside 6-adenylyltransferase</fullName>
    </submittedName>
</protein>
<name>A0A024QFA9_9BACI</name>
<evidence type="ECO:0000313" key="2">
    <source>
        <dbReference type="Proteomes" id="UP000028875"/>
    </source>
</evidence>
<keyword evidence="1" id="KW-0808">Transferase</keyword>
<dbReference type="Gene3D" id="3.30.460.10">
    <property type="entry name" value="Beta Polymerase, domain 2"/>
    <property type="match status" value="1"/>
</dbReference>
<dbReference type="AlphaFoldDB" id="A0A024QFA9"/>
<dbReference type="Pfam" id="PF04439">
    <property type="entry name" value="Adenyl_transf"/>
    <property type="match status" value="1"/>
</dbReference>
<dbReference type="Gene3D" id="1.20.120.330">
    <property type="entry name" value="Nucleotidyltransferases domain 2"/>
    <property type="match status" value="1"/>
</dbReference>
<dbReference type="STRING" id="1462526.BN990_03590"/>
<dbReference type="eggNOG" id="ENOG502Z7S1">
    <property type="taxonomic scope" value="Bacteria"/>
</dbReference>
<reference evidence="2" key="2">
    <citation type="submission" date="2014-05" db="EMBL/GenBank/DDBJ databases">
        <title>Draft genome sequence of Virgibacillus massiliensis Vm-5.</title>
        <authorList>
            <person name="Khelaifia S."/>
            <person name="Croce O."/>
            <person name="Lagier J.C."/>
            <person name="Raoult D."/>
        </authorList>
    </citation>
    <scope>NUCLEOTIDE SEQUENCE [LARGE SCALE GENOMIC DNA]</scope>
    <source>
        <strain evidence="2">Vm-5</strain>
    </source>
</reference>
<dbReference type="SUPFAM" id="SSF81631">
    <property type="entry name" value="PAP/OAS1 substrate-binding domain"/>
    <property type="match status" value="1"/>
</dbReference>
<dbReference type="OrthoDB" id="9776406at2"/>
<dbReference type="Proteomes" id="UP000028875">
    <property type="component" value="Unassembled WGS sequence"/>
</dbReference>
<evidence type="ECO:0000313" key="1">
    <source>
        <dbReference type="EMBL" id="CDQ41233.1"/>
    </source>
</evidence>
<dbReference type="RefSeq" id="WP_021290498.1">
    <property type="nucleotide sequence ID" value="NZ_BNER01000009.1"/>
</dbReference>
<dbReference type="InterPro" id="IPR007530">
    <property type="entry name" value="Aminoglycoside_adenylylTfrase"/>
</dbReference>
<sequence>MRTESEMLDLILRLAKEDERVRAVGMNGSRINPNAPVDPFQDFDIVYLVNHMQSFIEDPEWVDVFGDRLIMQTPEAMALFPSELGERFSYLMLFTDGNRLDLILAPIQEKDMYEKEDSLTILLLDKDDLLPETSAPTDQDYWVSEPTGILFDNCCNEFWWVSTYVAKGLWRKEILYALDHINLVRNMLIKMLEWRVGFETDYSVSIGKNAKYLEQFVDKQTWLTLLSTYPPGEYEAIWGSLFKLCELFIETATYVANSLHFDYPYSTERNVMQYLRHIKDLPSDATVI</sequence>
<keyword evidence="1" id="KW-0548">Nucleotidyltransferase</keyword>
<keyword evidence="2" id="KW-1185">Reference proteome</keyword>
<dbReference type="GO" id="GO:0016779">
    <property type="term" value="F:nucleotidyltransferase activity"/>
    <property type="evidence" value="ECO:0007669"/>
    <property type="project" value="UniProtKB-KW"/>
</dbReference>
<proteinExistence type="predicted"/>
<dbReference type="InterPro" id="IPR043519">
    <property type="entry name" value="NT_sf"/>
</dbReference>
<dbReference type="SUPFAM" id="SSF81301">
    <property type="entry name" value="Nucleotidyltransferase"/>
    <property type="match status" value="1"/>
</dbReference>
<dbReference type="EMBL" id="CCDP010000002">
    <property type="protein sequence ID" value="CDQ41233.1"/>
    <property type="molecule type" value="Genomic_DNA"/>
</dbReference>
<comment type="caution">
    <text evidence="1">The sequence shown here is derived from an EMBL/GenBank/DDBJ whole genome shotgun (WGS) entry which is preliminary data.</text>
</comment>